<protein>
    <submittedName>
        <fullName evidence="1">Uncharacterized protein</fullName>
    </submittedName>
</protein>
<gene>
    <name evidence="1" type="ORF">FC32_GL001268</name>
</gene>
<dbReference type="PATRIC" id="fig|1423724.4.peg.1324"/>
<evidence type="ECO:0000313" key="1">
    <source>
        <dbReference type="EMBL" id="KRL83997.1"/>
    </source>
</evidence>
<dbReference type="OrthoDB" id="2339685at2"/>
<proteinExistence type="predicted"/>
<dbReference type="Proteomes" id="UP000051324">
    <property type="component" value="Unassembled WGS sequence"/>
</dbReference>
<dbReference type="STRING" id="1423724.FC32_GL001268"/>
<sequence>MRFNKRASFKKNDLEGEILPVNLTSMGAQQQQLVFGDVKQERVIARFQRPVSVRTGYFIVDDKSYQITLNISSERRTALYGVEYRGRL</sequence>
<organism evidence="1 2">
    <name type="scientific">Ligilactobacillus apodemi DSM 16634 = JCM 16172</name>
    <dbReference type="NCBI Taxonomy" id="1423724"/>
    <lineage>
        <taxon>Bacteria</taxon>
        <taxon>Bacillati</taxon>
        <taxon>Bacillota</taxon>
        <taxon>Bacilli</taxon>
        <taxon>Lactobacillales</taxon>
        <taxon>Lactobacillaceae</taxon>
        <taxon>Ligilactobacillus</taxon>
    </lineage>
</organism>
<name>A0A0R1TRE9_9LACO</name>
<reference evidence="1 2" key="1">
    <citation type="journal article" date="2015" name="Genome Announc.">
        <title>Expanding the biotechnology potential of lactobacilli through comparative genomics of 213 strains and associated genera.</title>
        <authorList>
            <person name="Sun Z."/>
            <person name="Harris H.M."/>
            <person name="McCann A."/>
            <person name="Guo C."/>
            <person name="Argimon S."/>
            <person name="Zhang W."/>
            <person name="Yang X."/>
            <person name="Jeffery I.B."/>
            <person name="Cooney J.C."/>
            <person name="Kagawa T.F."/>
            <person name="Liu W."/>
            <person name="Song Y."/>
            <person name="Salvetti E."/>
            <person name="Wrobel A."/>
            <person name="Rasinkangas P."/>
            <person name="Parkhill J."/>
            <person name="Rea M.C."/>
            <person name="O'Sullivan O."/>
            <person name="Ritari J."/>
            <person name="Douillard F.P."/>
            <person name="Paul Ross R."/>
            <person name="Yang R."/>
            <person name="Briner A.E."/>
            <person name="Felis G.E."/>
            <person name="de Vos W.M."/>
            <person name="Barrangou R."/>
            <person name="Klaenhammer T.R."/>
            <person name="Caufield P.W."/>
            <person name="Cui Y."/>
            <person name="Zhang H."/>
            <person name="O'Toole P.W."/>
        </authorList>
    </citation>
    <scope>NUCLEOTIDE SEQUENCE [LARGE SCALE GENOMIC DNA]</scope>
    <source>
        <strain evidence="1 2">DSM 16634</strain>
    </source>
</reference>
<evidence type="ECO:0000313" key="2">
    <source>
        <dbReference type="Proteomes" id="UP000051324"/>
    </source>
</evidence>
<dbReference type="EMBL" id="AZFT01000053">
    <property type="protein sequence ID" value="KRL83997.1"/>
    <property type="molecule type" value="Genomic_DNA"/>
</dbReference>
<dbReference type="eggNOG" id="ENOG502ZDV1">
    <property type="taxonomic scope" value="Bacteria"/>
</dbReference>
<dbReference type="RefSeq" id="WP_025087909.1">
    <property type="nucleotide sequence ID" value="NZ_AZFT01000053.1"/>
</dbReference>
<dbReference type="AlphaFoldDB" id="A0A0R1TRE9"/>
<keyword evidence="2" id="KW-1185">Reference proteome</keyword>
<comment type="caution">
    <text evidence="1">The sequence shown here is derived from an EMBL/GenBank/DDBJ whole genome shotgun (WGS) entry which is preliminary data.</text>
</comment>
<accession>A0A0R1TRE9</accession>